<evidence type="ECO:0000256" key="1">
    <source>
        <dbReference type="ARBA" id="ARBA00023015"/>
    </source>
</evidence>
<name>A0A6L7IU73_9ACTN</name>
<evidence type="ECO:0000313" key="4">
    <source>
        <dbReference type="EMBL" id="QOS69092.1"/>
    </source>
</evidence>
<evidence type="ECO:0000256" key="3">
    <source>
        <dbReference type="ARBA" id="ARBA00023163"/>
    </source>
</evidence>
<dbReference type="SUPFAM" id="SSF46894">
    <property type="entry name" value="C-terminal effector domain of the bipartite response regulators"/>
    <property type="match status" value="1"/>
</dbReference>
<dbReference type="PANTHER" id="PTHR44688:SF16">
    <property type="entry name" value="DNA-BINDING TRANSCRIPTIONAL ACTIVATOR DEVR_DOSR"/>
    <property type="match status" value="1"/>
</dbReference>
<organism evidence="4 5">
    <name type="scientific">Eggerthella guodeyinii</name>
    <dbReference type="NCBI Taxonomy" id="2690837"/>
    <lineage>
        <taxon>Bacteria</taxon>
        <taxon>Bacillati</taxon>
        <taxon>Actinomycetota</taxon>
        <taxon>Coriobacteriia</taxon>
        <taxon>Eggerthellales</taxon>
        <taxon>Eggerthellaceae</taxon>
        <taxon>Eggerthella</taxon>
    </lineage>
</organism>
<dbReference type="SMART" id="SM00421">
    <property type="entry name" value="HTH_LUXR"/>
    <property type="match status" value="1"/>
</dbReference>
<dbReference type="InterPro" id="IPR016032">
    <property type="entry name" value="Sig_transdc_resp-reg_C-effctor"/>
</dbReference>
<proteinExistence type="predicted"/>
<accession>A0A6L7IU73</accession>
<dbReference type="GO" id="GO:0006355">
    <property type="term" value="P:regulation of DNA-templated transcription"/>
    <property type="evidence" value="ECO:0007669"/>
    <property type="project" value="InterPro"/>
</dbReference>
<dbReference type="AlphaFoldDB" id="A0A6L7IU73"/>
<dbReference type="Pfam" id="PF00196">
    <property type="entry name" value="GerE"/>
    <property type="match status" value="1"/>
</dbReference>
<reference evidence="4 5" key="1">
    <citation type="submission" date="2020-10" db="EMBL/GenBank/DDBJ databases">
        <title>Eggerthella sp. nov., isolated from human feces.</title>
        <authorList>
            <person name="Yajun G."/>
        </authorList>
    </citation>
    <scope>NUCLEOTIDE SEQUENCE [LARGE SCALE GENOMIC DNA]</scope>
    <source>
        <strain evidence="4 5">HF-1101</strain>
    </source>
</reference>
<dbReference type="InterPro" id="IPR036388">
    <property type="entry name" value="WH-like_DNA-bd_sf"/>
</dbReference>
<keyword evidence="2" id="KW-0238">DNA-binding</keyword>
<dbReference type="PANTHER" id="PTHR44688">
    <property type="entry name" value="DNA-BINDING TRANSCRIPTIONAL ACTIVATOR DEVR_DOSR"/>
    <property type="match status" value="1"/>
</dbReference>
<dbReference type="KEGG" id="egd:GS424_004410"/>
<evidence type="ECO:0000256" key="2">
    <source>
        <dbReference type="ARBA" id="ARBA00023125"/>
    </source>
</evidence>
<dbReference type="GO" id="GO:0003677">
    <property type="term" value="F:DNA binding"/>
    <property type="evidence" value="ECO:0007669"/>
    <property type="project" value="UniProtKB-KW"/>
</dbReference>
<sequence>MSTTQSTYVGEGGYTVPVRTTILTFVGFSSLLAWLQTSEQLCLARDAAVHNGSFAAGVTFAVALLLYGLLNRLIAFEPSRRFIAVTSAVAAACGIGYAVADGDGIRLLLFCLQTASCAVLAVSWGERLTRLTYRTLIPLACAAGACASSVLAACLLAPAPAALLVQAALPMCAGLCLLAKSNGDAPDVPTASSGPLTLDPIELTALRTTPWMLIAVISLCTLAAGLFAGMATNPYLANSHVVVSDMLIATLGGLAVMGIGGWAFFRWYVTRRTTERPESFDEPHVAIPFMHVSSSVAFILLIAGLLLFSTKLPGTMTAALGLVLGAKNCLVVLCWTLFPRAIADAKLPFVPCFALLVLGSGTLYASFLGAWVNKSMSIGFDALTSTATVLIAFIAVLTILYMAARVRHMSARQRMQEEPAAPAPLSLEEIRNALRAHQQHLMEPYGLTEREQQIVTMIIDGQTMGGIAEELFITERTVKFHSKNAYDKLGVHSKKELMQMFSDLPGAFEGAHRSTPPPHENRSA</sequence>
<dbReference type="EMBL" id="CP063310">
    <property type="protein sequence ID" value="QOS69092.1"/>
    <property type="molecule type" value="Genomic_DNA"/>
</dbReference>
<dbReference type="RefSeq" id="WP_160942936.1">
    <property type="nucleotide sequence ID" value="NZ_CP063310.1"/>
</dbReference>
<gene>
    <name evidence="4" type="ORF">GS424_004410</name>
</gene>
<dbReference type="InterPro" id="IPR000792">
    <property type="entry name" value="Tscrpt_reg_LuxR_C"/>
</dbReference>
<evidence type="ECO:0000313" key="5">
    <source>
        <dbReference type="Proteomes" id="UP000478463"/>
    </source>
</evidence>
<dbReference type="PRINTS" id="PR00038">
    <property type="entry name" value="HTHLUXR"/>
</dbReference>
<dbReference type="PROSITE" id="PS50043">
    <property type="entry name" value="HTH_LUXR_2"/>
    <property type="match status" value="1"/>
</dbReference>
<keyword evidence="3" id="KW-0804">Transcription</keyword>
<keyword evidence="1" id="KW-0805">Transcription regulation</keyword>
<dbReference type="Proteomes" id="UP000478463">
    <property type="component" value="Chromosome"/>
</dbReference>
<protein>
    <submittedName>
        <fullName evidence="4">Uncharacterized protein</fullName>
    </submittedName>
</protein>
<dbReference type="Gene3D" id="1.10.10.10">
    <property type="entry name" value="Winged helix-like DNA-binding domain superfamily/Winged helix DNA-binding domain"/>
    <property type="match status" value="1"/>
</dbReference>
<dbReference type="CDD" id="cd06170">
    <property type="entry name" value="LuxR_C_like"/>
    <property type="match status" value="1"/>
</dbReference>